<organism evidence="12 13">
    <name type="scientific">Rhynchophorus ferrugineus</name>
    <name type="common">Red palm weevil</name>
    <name type="synonym">Curculio ferrugineus</name>
    <dbReference type="NCBI Taxonomy" id="354439"/>
    <lineage>
        <taxon>Eukaryota</taxon>
        <taxon>Metazoa</taxon>
        <taxon>Ecdysozoa</taxon>
        <taxon>Arthropoda</taxon>
        <taxon>Hexapoda</taxon>
        <taxon>Insecta</taxon>
        <taxon>Pterygota</taxon>
        <taxon>Neoptera</taxon>
        <taxon>Endopterygota</taxon>
        <taxon>Coleoptera</taxon>
        <taxon>Polyphaga</taxon>
        <taxon>Cucujiformia</taxon>
        <taxon>Curculionidae</taxon>
        <taxon>Dryophthorinae</taxon>
        <taxon>Rhynchophorus</taxon>
    </lineage>
</organism>
<feature type="transmembrane region" description="Helical" evidence="9">
    <location>
        <begin position="427"/>
        <end position="449"/>
    </location>
</feature>
<keyword evidence="7 9" id="KW-0406">Ion transport</keyword>
<evidence type="ECO:0000256" key="9">
    <source>
        <dbReference type="RuleBase" id="RU361189"/>
    </source>
</evidence>
<evidence type="ECO:0000256" key="11">
    <source>
        <dbReference type="SAM" id="MobiDB-lite"/>
    </source>
</evidence>
<dbReference type="AlphaFoldDB" id="A0A834MMG2"/>
<dbReference type="PIRSF" id="PIRSF001293">
    <property type="entry name" value="ATP6V0A1"/>
    <property type="match status" value="1"/>
</dbReference>
<comment type="subcellular location">
    <subcellularLocation>
        <location evidence="1">Membrane</location>
        <topology evidence="1">Multi-pass membrane protein</topology>
    </subcellularLocation>
</comment>
<keyword evidence="8 9" id="KW-0472">Membrane</keyword>
<name>A0A834MMG2_RHYFE</name>
<feature type="transmembrane region" description="Helical" evidence="9">
    <location>
        <begin position="534"/>
        <end position="553"/>
    </location>
</feature>
<dbReference type="GO" id="GO:0051117">
    <property type="term" value="F:ATPase binding"/>
    <property type="evidence" value="ECO:0007669"/>
    <property type="project" value="TreeGrafter"/>
</dbReference>
<keyword evidence="4 9" id="KW-0812">Transmembrane</keyword>
<evidence type="ECO:0000256" key="2">
    <source>
        <dbReference type="ARBA" id="ARBA00009904"/>
    </source>
</evidence>
<feature type="region of interest" description="Disordered" evidence="11">
    <location>
        <begin position="674"/>
        <end position="703"/>
    </location>
</feature>
<keyword evidence="10" id="KW-0175">Coiled coil</keyword>
<dbReference type="OrthoDB" id="10264220at2759"/>
<dbReference type="GO" id="GO:0000220">
    <property type="term" value="C:vacuolar proton-transporting V-type ATPase, V0 domain"/>
    <property type="evidence" value="ECO:0007669"/>
    <property type="project" value="InterPro"/>
</dbReference>
<reference evidence="12" key="1">
    <citation type="submission" date="2020-08" db="EMBL/GenBank/DDBJ databases">
        <title>Genome sequencing and assembly of the red palm weevil Rhynchophorus ferrugineus.</title>
        <authorList>
            <person name="Dias G.B."/>
            <person name="Bergman C.M."/>
            <person name="Manee M."/>
        </authorList>
    </citation>
    <scope>NUCLEOTIDE SEQUENCE</scope>
    <source>
        <strain evidence="12">AA-2017</strain>
        <tissue evidence="12">Whole larva</tissue>
    </source>
</reference>
<feature type="compositionally biased region" description="Polar residues" evidence="11">
    <location>
        <begin position="689"/>
        <end position="698"/>
    </location>
</feature>
<comment type="similarity">
    <text evidence="2 9">Belongs to the V-ATPase 116 kDa subunit family.</text>
</comment>
<evidence type="ECO:0000256" key="6">
    <source>
        <dbReference type="ARBA" id="ARBA00022989"/>
    </source>
</evidence>
<protein>
    <recommendedName>
        <fullName evidence="9">V-type proton ATPase subunit a</fullName>
    </recommendedName>
</protein>
<evidence type="ECO:0000256" key="7">
    <source>
        <dbReference type="ARBA" id="ARBA00023065"/>
    </source>
</evidence>
<keyword evidence="5 9" id="KW-0375">Hydrogen ion transport</keyword>
<dbReference type="GO" id="GO:0046961">
    <property type="term" value="F:proton-transporting ATPase activity, rotational mechanism"/>
    <property type="evidence" value="ECO:0007669"/>
    <property type="project" value="InterPro"/>
</dbReference>
<dbReference type="Proteomes" id="UP000625711">
    <property type="component" value="Unassembled WGS sequence"/>
</dbReference>
<comment type="caution">
    <text evidence="12">The sequence shown here is derived from an EMBL/GenBank/DDBJ whole genome shotgun (WGS) entry which is preliminary data.</text>
</comment>
<dbReference type="Pfam" id="PF01496">
    <property type="entry name" value="V_ATPase_I"/>
    <property type="match status" value="1"/>
</dbReference>
<gene>
    <name evidence="12" type="ORF">GWI33_009800</name>
</gene>
<feature type="transmembrane region" description="Helical" evidence="9">
    <location>
        <begin position="782"/>
        <end position="802"/>
    </location>
</feature>
<dbReference type="GO" id="GO:0005886">
    <property type="term" value="C:plasma membrane"/>
    <property type="evidence" value="ECO:0007669"/>
    <property type="project" value="TreeGrafter"/>
</dbReference>
<evidence type="ECO:0000256" key="4">
    <source>
        <dbReference type="ARBA" id="ARBA00022692"/>
    </source>
</evidence>
<evidence type="ECO:0000256" key="3">
    <source>
        <dbReference type="ARBA" id="ARBA00022448"/>
    </source>
</evidence>
<feature type="transmembrane region" description="Helical" evidence="9">
    <location>
        <begin position="565"/>
        <end position="589"/>
    </location>
</feature>
<sequence>MGAMFRSEEMALLQLFIQPEVAYQVVSELGEVGCLQFRDLNEDVNLFQREYANDISRCNEMERQIRYIEQQIEKNNISVPSFLEMPKAPNPRQSVDLEAHLEKIEQDLKELTKGSNSLNTELSELIETKHVLSKAGKFFSQKDDIFADYNAEERRNASQLNFISGVIPKEKVFAFERMLFRVGRGNIFVRQEDIDEPFEDPDTGVQQKKCVFIVFYQGENLHQKTIKIASAFRGKIVQCPVLANDRNTLNQKVATDIEDLKKVLNQTQDHITRLLVAVAKDVSNWNVMVCKMKAIYHTLNYFNVDVSKKCLIAEGWVPTGDLDSVYAILNAQASDSPVHSFFNILQTNDVPPTFNRTNKFTQGFQNLISAYGTANYRELNPALYSIVTFPFLFAVMFGDLGHAMIMAAFGAWLVISEKKIAAQKDKGEIFSIFFGGRYIILLMGLFSMYTGLLYNDIFSKSMNIFGSKWRVYKGLFPTNDSFSQTGDDDTTESLTLDPKYGFTNEAYFFGMDPVWQSADNKIIFLNSFKMKLSIIFGVVHMLFGIILNIVNHIQFKRYYALFLDFLPKLVFFSLLFIYLATMIVMKWFLYSASNEVDAFHDSKCAPSVLIYFIGMMLYKKIDDTSENGQLVCKAYMYDGQETVQHKFLYVALLCIPVLLFGSPIYHWMKKKKPKAPTHAHHNNHSNSHQPNGRQSSRLSQKHEDLQPIPENAELVTHEEPMSEIMVHQAIETIEFTLSTVSHTASYLRLWALSLAHSQLSDVLWSMVFQKGLKVDMGYISSILIYVFFIPWAICTVGILVLMEGLSAFLHTLRLHWVEFMNKFYKGEGYNFTPFSFKNILSEED</sequence>
<feature type="transmembrane region" description="Helical" evidence="9">
    <location>
        <begin position="391"/>
        <end position="415"/>
    </location>
</feature>
<dbReference type="PANTHER" id="PTHR11629:SF61">
    <property type="entry name" value="V-TYPE PROTON ATPASE SUBUNIT A"/>
    <property type="match status" value="1"/>
</dbReference>
<evidence type="ECO:0000256" key="8">
    <source>
        <dbReference type="ARBA" id="ARBA00023136"/>
    </source>
</evidence>
<evidence type="ECO:0000256" key="5">
    <source>
        <dbReference type="ARBA" id="ARBA00022781"/>
    </source>
</evidence>
<evidence type="ECO:0000313" key="12">
    <source>
        <dbReference type="EMBL" id="KAF7285825.1"/>
    </source>
</evidence>
<comment type="function">
    <text evidence="9">Essential component of the vacuolar proton pump (V-ATPase), a multimeric enzyme that catalyzes the translocation of protons across the membranes. Required for assembly and activity of the V-ATPase.</text>
</comment>
<keyword evidence="3 9" id="KW-0813">Transport</keyword>
<evidence type="ECO:0000313" key="13">
    <source>
        <dbReference type="Proteomes" id="UP000625711"/>
    </source>
</evidence>
<feature type="transmembrane region" description="Helical" evidence="9">
    <location>
        <begin position="647"/>
        <end position="668"/>
    </location>
</feature>
<dbReference type="PANTHER" id="PTHR11629">
    <property type="entry name" value="VACUOLAR PROTON ATPASES"/>
    <property type="match status" value="1"/>
</dbReference>
<dbReference type="InterPro" id="IPR026028">
    <property type="entry name" value="V-type_ATPase_116kDa_su_euka"/>
</dbReference>
<evidence type="ECO:0000256" key="1">
    <source>
        <dbReference type="ARBA" id="ARBA00004141"/>
    </source>
</evidence>
<keyword evidence="13" id="KW-1185">Reference proteome</keyword>
<keyword evidence="6 9" id="KW-1133">Transmembrane helix</keyword>
<dbReference type="InterPro" id="IPR002490">
    <property type="entry name" value="V-ATPase_116kDa_su"/>
</dbReference>
<accession>A0A834MMG2</accession>
<dbReference type="EMBL" id="JAACXV010000043">
    <property type="protein sequence ID" value="KAF7285825.1"/>
    <property type="molecule type" value="Genomic_DNA"/>
</dbReference>
<feature type="coiled-coil region" evidence="10">
    <location>
        <begin position="94"/>
        <end position="121"/>
    </location>
</feature>
<dbReference type="GO" id="GO:0007035">
    <property type="term" value="P:vacuolar acidification"/>
    <property type="evidence" value="ECO:0007669"/>
    <property type="project" value="TreeGrafter"/>
</dbReference>
<evidence type="ECO:0000256" key="10">
    <source>
        <dbReference type="SAM" id="Coils"/>
    </source>
</evidence>
<proteinExistence type="inferred from homology"/>
<feature type="compositionally biased region" description="Basic residues" evidence="11">
    <location>
        <begin position="674"/>
        <end position="683"/>
    </location>
</feature>